<dbReference type="Proteomes" id="UP000310477">
    <property type="component" value="Unassembled WGS sequence"/>
</dbReference>
<protein>
    <submittedName>
        <fullName evidence="1">Uncharacterized protein</fullName>
    </submittedName>
</protein>
<dbReference type="RefSeq" id="WP_136874141.1">
    <property type="nucleotide sequence ID" value="NZ_SWBO01000001.1"/>
</dbReference>
<name>A0A4U1CF25_9SPHI</name>
<sequence length="252" mass="27563">MAKQDSFIKLNGKVGDLSFFKSKDGYQVRTKGGVSADRIKNDPGYQRTRENNAEFTEVSGASKKIRDVLRSMILLTHDPKMATRLSSRVFKMIKADTVSLRGERKVLITSFELLKDFNFNEAAPLNNTLFVASQVNIDRISGLVELNVPEITPDIHLAKPKGATHFRLTAGAALINMDESVEESVLLMASSPYQTLNSALPAQVLSNTLPANAQGAIMLVFGISFYQEVNAVYYSLNNGAFNALGTVAVNTP</sequence>
<keyword evidence="2" id="KW-1185">Reference proteome</keyword>
<organism evidence="1 2">
    <name type="scientific">Pedobacter cryotolerans</name>
    <dbReference type="NCBI Taxonomy" id="2571270"/>
    <lineage>
        <taxon>Bacteria</taxon>
        <taxon>Pseudomonadati</taxon>
        <taxon>Bacteroidota</taxon>
        <taxon>Sphingobacteriia</taxon>
        <taxon>Sphingobacteriales</taxon>
        <taxon>Sphingobacteriaceae</taxon>
        <taxon>Pedobacter</taxon>
    </lineage>
</organism>
<accession>A0A4U1CF25</accession>
<evidence type="ECO:0000313" key="2">
    <source>
        <dbReference type="Proteomes" id="UP000310477"/>
    </source>
</evidence>
<dbReference type="AlphaFoldDB" id="A0A4U1CF25"/>
<reference evidence="1 2" key="1">
    <citation type="submission" date="2019-04" db="EMBL/GenBank/DDBJ databases">
        <title>Pedobacter sp. AR-2-6 sp. nov., isolated from Arctic soil.</title>
        <authorList>
            <person name="Dahal R.H."/>
            <person name="Kim D.-U."/>
        </authorList>
    </citation>
    <scope>NUCLEOTIDE SEQUENCE [LARGE SCALE GENOMIC DNA]</scope>
    <source>
        <strain evidence="1 2">AR-2-6</strain>
    </source>
</reference>
<comment type="caution">
    <text evidence="1">The sequence shown here is derived from an EMBL/GenBank/DDBJ whole genome shotgun (WGS) entry which is preliminary data.</text>
</comment>
<evidence type="ECO:0000313" key="1">
    <source>
        <dbReference type="EMBL" id="TKC03480.1"/>
    </source>
</evidence>
<proteinExistence type="predicted"/>
<dbReference type="EMBL" id="SWBO01000001">
    <property type="protein sequence ID" value="TKC03480.1"/>
    <property type="molecule type" value="Genomic_DNA"/>
</dbReference>
<dbReference type="OrthoDB" id="645138at2"/>
<gene>
    <name evidence="1" type="ORF">FA045_02615</name>
</gene>